<accession>A0A815MCJ5</accession>
<comment type="caution">
    <text evidence="3">The sequence shown here is derived from an EMBL/GenBank/DDBJ whole genome shotgun (WGS) entry which is preliminary data.</text>
</comment>
<feature type="transmembrane region" description="Helical" evidence="1">
    <location>
        <begin position="16"/>
        <end position="35"/>
    </location>
</feature>
<dbReference type="Proteomes" id="UP000663855">
    <property type="component" value="Unassembled WGS sequence"/>
</dbReference>
<organism evidence="3 6">
    <name type="scientific">Rotaria magnacalcarata</name>
    <dbReference type="NCBI Taxonomy" id="392030"/>
    <lineage>
        <taxon>Eukaryota</taxon>
        <taxon>Metazoa</taxon>
        <taxon>Spiralia</taxon>
        <taxon>Gnathifera</taxon>
        <taxon>Rotifera</taxon>
        <taxon>Eurotatoria</taxon>
        <taxon>Bdelloidea</taxon>
        <taxon>Philodinida</taxon>
        <taxon>Philodinidae</taxon>
        <taxon>Rotaria</taxon>
    </lineage>
</organism>
<sequence length="320" mass="34809">MCKLATNSPSRIRSSCHVYTPYILLLECIYPIFYPCSSHSAMKWLFFVVLLMVATIVCLAKGEEQTAISEIYFLDGDFNKIRASAHIQFELTHVTGEPSVIIETEQWLHTGRYITVTTRPNDCLDIKLVSGINYPAIKVYVNYRTALLSLEIDGTSSMRSKNVIFSNRLSLLDVAHSGAGIAILELQHGSNINVAISGTGELSLSGRVQGNGRLSVSGAAYLDAIECPMNIVNAEVAGSGLASVYGLKGVNATVSGVGNICYRGPLLSQVISGLGSIRECIIAEETSTEPQHSSSQSDKIMDRNQRLIVILATTVFFLFF</sequence>
<name>A0A815MCJ5_9BILA</name>
<keyword evidence="1" id="KW-1133">Transmembrane helix</keyword>
<keyword evidence="1" id="KW-0472">Membrane</keyword>
<dbReference type="Gene3D" id="2.160.20.120">
    <property type="match status" value="1"/>
</dbReference>
<keyword evidence="1" id="KW-0812">Transmembrane</keyword>
<dbReference type="EMBL" id="CAJOBI010005031">
    <property type="protein sequence ID" value="CAF4019992.1"/>
    <property type="molecule type" value="Genomic_DNA"/>
</dbReference>
<feature type="domain" description="Putative auto-transporter adhesin head GIN" evidence="2">
    <location>
        <begin position="77"/>
        <end position="264"/>
    </location>
</feature>
<dbReference type="InterPro" id="IPR021255">
    <property type="entry name" value="DUF2807"/>
</dbReference>
<proteinExistence type="predicted"/>
<dbReference type="EMBL" id="CAJNOV010010711">
    <property type="protein sequence ID" value="CAF1417566.1"/>
    <property type="molecule type" value="Genomic_DNA"/>
</dbReference>
<evidence type="ECO:0000313" key="6">
    <source>
        <dbReference type="Proteomes" id="UP000663855"/>
    </source>
</evidence>
<dbReference type="Pfam" id="PF10988">
    <property type="entry name" value="DUF2807"/>
    <property type="match status" value="1"/>
</dbReference>
<evidence type="ECO:0000313" key="4">
    <source>
        <dbReference type="EMBL" id="CAF2040247.1"/>
    </source>
</evidence>
<gene>
    <name evidence="3" type="ORF">CJN711_LOCUS22824</name>
    <name evidence="4" type="ORF">MBJ925_LOCUS11270</name>
    <name evidence="5" type="ORF">SMN809_LOCUS12961</name>
</gene>
<dbReference type="Proteomes" id="UP000676336">
    <property type="component" value="Unassembled WGS sequence"/>
</dbReference>
<feature type="transmembrane region" description="Helical" evidence="1">
    <location>
        <begin position="41"/>
        <end position="60"/>
    </location>
</feature>
<dbReference type="Proteomes" id="UP000663824">
    <property type="component" value="Unassembled WGS sequence"/>
</dbReference>
<evidence type="ECO:0000256" key="1">
    <source>
        <dbReference type="SAM" id="Phobius"/>
    </source>
</evidence>
<evidence type="ECO:0000313" key="5">
    <source>
        <dbReference type="EMBL" id="CAF4019992.1"/>
    </source>
</evidence>
<evidence type="ECO:0000313" key="3">
    <source>
        <dbReference type="EMBL" id="CAF1417566.1"/>
    </source>
</evidence>
<protein>
    <recommendedName>
        <fullName evidence="2">Putative auto-transporter adhesin head GIN domain-containing protein</fullName>
    </recommendedName>
</protein>
<evidence type="ECO:0000259" key="2">
    <source>
        <dbReference type="Pfam" id="PF10988"/>
    </source>
</evidence>
<dbReference type="AlphaFoldDB" id="A0A815MCJ5"/>
<dbReference type="EMBL" id="CAJNRE010004946">
    <property type="protein sequence ID" value="CAF2040247.1"/>
    <property type="molecule type" value="Genomic_DNA"/>
</dbReference>
<reference evidence="3" key="1">
    <citation type="submission" date="2021-02" db="EMBL/GenBank/DDBJ databases">
        <authorList>
            <person name="Nowell W R."/>
        </authorList>
    </citation>
    <scope>NUCLEOTIDE SEQUENCE</scope>
</reference>